<evidence type="ECO:0000313" key="4">
    <source>
        <dbReference type="Proteomes" id="UP000193570"/>
    </source>
</evidence>
<accession>A0A1X6ZYH1</accession>
<dbReference type="Proteomes" id="UP000193570">
    <property type="component" value="Unassembled WGS sequence"/>
</dbReference>
<dbReference type="RefSeq" id="WP_085793015.1">
    <property type="nucleotide sequence ID" value="NZ_FWFK01000006.1"/>
</dbReference>
<sequence>MSKPPLSDRLAPVVFAVSIGVLGIVYGTVASWWSWFPAPQLGLAHRTYVDLKDNWRNDIGLEPTRHLVPPGGTETPDPERGFTAHQPQKAQGGFTLVSGLNTDPEGTFHTVRLYDPDGEEVHRWPIPYAELDGDIRPQNTMLHGMEVFEDGSIAVTFDTGQVLTRLDSCGEPMWSNIDWYHHTLTRDGQGNMVTWRGETIVWVDEDTGEEVRSLDLRGTIARGNDRAQQGYLDLRTVTLDNTNGEIRYGHDPFHPNDAEPLTEDMADAFPMFEAGDVMISLREINLVAVVDPETGRMKWWQHGPWLKQHDPDFQPDGTITVYDNNPGTKVSRIMRVDPQTREVSIDFTGSEEVPFYSWRRGKHQVLANGNLLLTEAERGRLLEVDPTGQLVWERHMVWDAESNVIVTEARNIPEDFFADGVPSCASEVADSSDTAPRH</sequence>
<reference evidence="3 4" key="1">
    <citation type="submission" date="2017-03" db="EMBL/GenBank/DDBJ databases">
        <authorList>
            <person name="Afonso C.L."/>
            <person name="Miller P.J."/>
            <person name="Scott M.A."/>
            <person name="Spackman E."/>
            <person name="Goraichik I."/>
            <person name="Dimitrov K.M."/>
            <person name="Suarez D.L."/>
            <person name="Swayne D.E."/>
        </authorList>
    </citation>
    <scope>NUCLEOTIDE SEQUENCE [LARGE SCALE GENOMIC DNA]</scope>
    <source>
        <strain evidence="3 4">CECT 8625</strain>
    </source>
</reference>
<name>A0A1X6ZYH1_9RHOB</name>
<dbReference type="SUPFAM" id="SSF101898">
    <property type="entry name" value="NHL repeat"/>
    <property type="match status" value="1"/>
</dbReference>
<gene>
    <name evidence="3" type="ORF">ROJ8625_03330</name>
</gene>
<feature type="transmembrane region" description="Helical" evidence="2">
    <location>
        <begin position="12"/>
        <end position="35"/>
    </location>
</feature>
<dbReference type="InterPro" id="IPR053143">
    <property type="entry name" value="Arylsulfate_ST"/>
</dbReference>
<keyword evidence="2" id="KW-1133">Transmembrane helix</keyword>
<dbReference type="OrthoDB" id="264813at2"/>
<dbReference type="InterPro" id="IPR039535">
    <property type="entry name" value="ASST-like"/>
</dbReference>
<evidence type="ECO:0000313" key="3">
    <source>
        <dbReference type="EMBL" id="SLN65284.1"/>
    </source>
</evidence>
<evidence type="ECO:0000256" key="2">
    <source>
        <dbReference type="SAM" id="Phobius"/>
    </source>
</evidence>
<dbReference type="AlphaFoldDB" id="A0A1X6ZYH1"/>
<evidence type="ECO:0008006" key="5">
    <source>
        <dbReference type="Google" id="ProtNLM"/>
    </source>
</evidence>
<evidence type="ECO:0000256" key="1">
    <source>
        <dbReference type="SAM" id="MobiDB-lite"/>
    </source>
</evidence>
<keyword evidence="2" id="KW-0812">Transmembrane</keyword>
<dbReference type="PANTHER" id="PTHR35340">
    <property type="entry name" value="PQQ ENZYME REPEAT PROTEIN-RELATED"/>
    <property type="match status" value="1"/>
</dbReference>
<proteinExistence type="predicted"/>
<keyword evidence="2" id="KW-0472">Membrane</keyword>
<dbReference type="PANTHER" id="PTHR35340:SF5">
    <property type="entry name" value="ASST-DOMAIN-CONTAINING PROTEIN"/>
    <property type="match status" value="1"/>
</dbReference>
<dbReference type="EMBL" id="FWFK01000006">
    <property type="protein sequence ID" value="SLN65284.1"/>
    <property type="molecule type" value="Genomic_DNA"/>
</dbReference>
<keyword evidence="4" id="KW-1185">Reference proteome</keyword>
<feature type="region of interest" description="Disordered" evidence="1">
    <location>
        <begin position="62"/>
        <end position="82"/>
    </location>
</feature>
<organism evidence="3 4">
    <name type="scientific">Roseivivax jejudonensis</name>
    <dbReference type="NCBI Taxonomy" id="1529041"/>
    <lineage>
        <taxon>Bacteria</taxon>
        <taxon>Pseudomonadati</taxon>
        <taxon>Pseudomonadota</taxon>
        <taxon>Alphaproteobacteria</taxon>
        <taxon>Rhodobacterales</taxon>
        <taxon>Roseobacteraceae</taxon>
        <taxon>Roseivivax</taxon>
    </lineage>
</organism>
<dbReference type="Pfam" id="PF14269">
    <property type="entry name" value="Arylsulfotran_2"/>
    <property type="match status" value="1"/>
</dbReference>
<protein>
    <recommendedName>
        <fullName evidence="5">Arylsulfotransferase (ASST)</fullName>
    </recommendedName>
</protein>